<dbReference type="SUPFAM" id="SSF53955">
    <property type="entry name" value="Lysozyme-like"/>
    <property type="match status" value="1"/>
</dbReference>
<evidence type="ECO:0000256" key="4">
    <source>
        <dbReference type="ARBA" id="ARBA00022679"/>
    </source>
</evidence>
<evidence type="ECO:0000256" key="1">
    <source>
        <dbReference type="ARBA" id="ARBA00022645"/>
    </source>
</evidence>
<name>A0A8T2V1Z8_CERRI</name>
<dbReference type="InterPro" id="IPR001264">
    <property type="entry name" value="Glyco_trans_51"/>
</dbReference>
<evidence type="ECO:0000313" key="13">
    <source>
        <dbReference type="Proteomes" id="UP000825935"/>
    </source>
</evidence>
<dbReference type="InterPro" id="IPR001460">
    <property type="entry name" value="PCN-bd_Tpept"/>
</dbReference>
<dbReference type="GO" id="GO:0008955">
    <property type="term" value="F:peptidoglycan glycosyltransferase activity"/>
    <property type="evidence" value="ECO:0007669"/>
    <property type="project" value="UniProtKB-EC"/>
</dbReference>
<keyword evidence="1" id="KW-0121">Carboxypeptidase</keyword>
<dbReference type="EMBL" id="CM035409">
    <property type="protein sequence ID" value="KAH7438260.1"/>
    <property type="molecule type" value="Genomic_DNA"/>
</dbReference>
<keyword evidence="13" id="KW-1185">Reference proteome</keyword>
<dbReference type="InterPro" id="IPR050396">
    <property type="entry name" value="Glycosyltr_51/Transpeptidase"/>
</dbReference>
<dbReference type="Pfam" id="PF00912">
    <property type="entry name" value="Transgly"/>
    <property type="match status" value="1"/>
</dbReference>
<dbReference type="Gene3D" id="1.10.3810.10">
    <property type="entry name" value="Biosynthetic peptidoglycan transglycosylase-like"/>
    <property type="match status" value="1"/>
</dbReference>
<evidence type="ECO:0000256" key="9">
    <source>
        <dbReference type="SAM" id="Coils"/>
    </source>
</evidence>
<evidence type="ECO:0000256" key="8">
    <source>
        <dbReference type="ARBA" id="ARBA00049902"/>
    </source>
</evidence>
<evidence type="ECO:0000256" key="5">
    <source>
        <dbReference type="ARBA" id="ARBA00022801"/>
    </source>
</evidence>
<dbReference type="InterPro" id="IPR023346">
    <property type="entry name" value="Lysozyme-like_dom_sf"/>
</dbReference>
<dbReference type="GO" id="GO:0008658">
    <property type="term" value="F:penicillin binding"/>
    <property type="evidence" value="ECO:0007669"/>
    <property type="project" value="InterPro"/>
</dbReference>
<dbReference type="OMA" id="LAQMAMI"/>
<comment type="catalytic activity">
    <reaction evidence="8">
        <text>[GlcNAc-(1-&gt;4)-Mur2Ac(oyl-L-Ala-gamma-D-Glu-L-Lys-D-Ala-D-Ala)](n)-di-trans,octa-cis-undecaprenyl diphosphate + beta-D-GlcNAc-(1-&gt;4)-Mur2Ac(oyl-L-Ala-gamma-D-Glu-L-Lys-D-Ala-D-Ala)-di-trans,octa-cis-undecaprenyl diphosphate = [GlcNAc-(1-&gt;4)-Mur2Ac(oyl-L-Ala-gamma-D-Glu-L-Lys-D-Ala-D-Ala)](n+1)-di-trans,octa-cis-undecaprenyl diphosphate + di-trans,octa-cis-undecaprenyl diphosphate + H(+)</text>
        <dbReference type="Rhea" id="RHEA:23708"/>
        <dbReference type="Rhea" id="RHEA-COMP:9602"/>
        <dbReference type="Rhea" id="RHEA-COMP:9603"/>
        <dbReference type="ChEBI" id="CHEBI:15378"/>
        <dbReference type="ChEBI" id="CHEBI:58405"/>
        <dbReference type="ChEBI" id="CHEBI:60033"/>
        <dbReference type="ChEBI" id="CHEBI:78435"/>
        <dbReference type="EC" id="2.4.99.28"/>
    </reaction>
</comment>
<keyword evidence="4" id="KW-0808">Transferase</keyword>
<evidence type="ECO:0000259" key="11">
    <source>
        <dbReference type="Pfam" id="PF00912"/>
    </source>
</evidence>
<sequence>MADEALVCPSASRLLLSVPSQGSKPRIQAHRLECTLQQSLTIASILHLQKLCIPRQQAASNCFLSLNRNTESTNGDKDLQPQDYKRSYFPLGALPLRFLGIALLFGGPLAVVKVLASALPPDFWRRWHNFFEEHRNEPYVGCSRKRKETILYDRHGYVITTLGSPSQKAGALGTATTVPACLWQAVVACEDRRFFQHNGIDPRGLARAVLSLSANGGGSTITQQLVKNLFLSNERTWQRKAVEMILALILESRMSKWDILQTYLNKIYWGHGNYGVDAASDFYFGKDVSLLNIGECAMLAGMIPAPEIFSPLHDVSRGKRAQGRALCRMVEVGVLDTLDAEAILNEPIKLRMGSNSAHQTSCKAPYFVDEVMKQLNEKYGSQSVLEGGLKVYTTLDLGMQTLAEKVINERIALIDRQQIHITEMTIKDMQKKLESLKTAYNIIIKKVTEEILSKQHLGHGDVTQLIEQATIKVKEEFSSREQALEISIKKLQQVLTEAVGARLEASLSAIDPLDGGVRVLVGGRDYTLSSFNKSTHAYRQPGSAFKPVIYLTALAEKMSIKDILKDNISTSNGKISYKGKVSHQKVLAMGERLGIEEFLFDSNVDLTGLRIKPIQLATVYACIAAGGVRHKPFYVTRVETADGEVLEETKASETVRVVEEHIIARLKKLLKIQQQRGWTRIRKSYIGQCVKSGSSQDAWCAGFTGGLTCVVWLGYDDDAHDDLNLYPGTRAPDAAFDIWKQFMTSIDMNLHVKKSKRGRPSAVRIPRRLVKVHQSRKKSST</sequence>
<keyword evidence="3" id="KW-0328">Glycosyltransferase</keyword>
<feature type="domain" description="Penicillin-binding protein transpeptidase" evidence="10">
    <location>
        <begin position="608"/>
        <end position="680"/>
    </location>
</feature>
<comment type="caution">
    <text evidence="12">The sequence shown here is derived from an EMBL/GenBank/DDBJ whole genome shotgun (WGS) entry which is preliminary data.</text>
</comment>
<keyword evidence="6" id="KW-0511">Multifunctional enzyme</keyword>
<dbReference type="Proteomes" id="UP000825935">
    <property type="component" value="Chromosome 4"/>
</dbReference>
<dbReference type="Gene3D" id="3.40.710.10">
    <property type="entry name" value="DD-peptidase/beta-lactamase superfamily"/>
    <property type="match status" value="3"/>
</dbReference>
<dbReference type="EC" id="2.4.99.28" evidence="7"/>
<keyword evidence="2" id="KW-0645">Protease</keyword>
<feature type="coiled-coil region" evidence="9">
    <location>
        <begin position="419"/>
        <end position="446"/>
    </location>
</feature>
<gene>
    <name evidence="12" type="ORF">KP509_04G007800</name>
</gene>
<dbReference type="InterPro" id="IPR036950">
    <property type="entry name" value="PBP_transglycosylase"/>
</dbReference>
<feature type="domain" description="Glycosyl transferase family 51" evidence="11">
    <location>
        <begin position="166"/>
        <end position="329"/>
    </location>
</feature>
<dbReference type="GO" id="GO:0006508">
    <property type="term" value="P:proteolysis"/>
    <property type="evidence" value="ECO:0007669"/>
    <property type="project" value="UniProtKB-KW"/>
</dbReference>
<dbReference type="PANTHER" id="PTHR32282">
    <property type="entry name" value="BINDING PROTEIN TRANSPEPTIDASE, PUTATIVE-RELATED"/>
    <property type="match status" value="1"/>
</dbReference>
<evidence type="ECO:0000256" key="2">
    <source>
        <dbReference type="ARBA" id="ARBA00022670"/>
    </source>
</evidence>
<dbReference type="AlphaFoldDB" id="A0A8T2V1Z8"/>
<evidence type="ECO:0000256" key="6">
    <source>
        <dbReference type="ARBA" id="ARBA00023268"/>
    </source>
</evidence>
<organism evidence="12 13">
    <name type="scientific">Ceratopteris richardii</name>
    <name type="common">Triangle waterfern</name>
    <dbReference type="NCBI Taxonomy" id="49495"/>
    <lineage>
        <taxon>Eukaryota</taxon>
        <taxon>Viridiplantae</taxon>
        <taxon>Streptophyta</taxon>
        <taxon>Embryophyta</taxon>
        <taxon>Tracheophyta</taxon>
        <taxon>Polypodiopsida</taxon>
        <taxon>Polypodiidae</taxon>
        <taxon>Polypodiales</taxon>
        <taxon>Pteridineae</taxon>
        <taxon>Pteridaceae</taxon>
        <taxon>Parkerioideae</taxon>
        <taxon>Ceratopteris</taxon>
    </lineage>
</organism>
<accession>A0A8T2V1Z8</accession>
<dbReference type="PANTHER" id="PTHR32282:SF33">
    <property type="entry name" value="PEPTIDOGLYCAN GLYCOSYLTRANSFERASE"/>
    <property type="match status" value="1"/>
</dbReference>
<evidence type="ECO:0000259" key="10">
    <source>
        <dbReference type="Pfam" id="PF00905"/>
    </source>
</evidence>
<dbReference type="SUPFAM" id="SSF56601">
    <property type="entry name" value="beta-lactamase/transpeptidase-like"/>
    <property type="match status" value="1"/>
</dbReference>
<dbReference type="InterPro" id="IPR012338">
    <property type="entry name" value="Beta-lactam/transpept-like"/>
</dbReference>
<evidence type="ECO:0000256" key="3">
    <source>
        <dbReference type="ARBA" id="ARBA00022676"/>
    </source>
</evidence>
<dbReference type="GO" id="GO:0004180">
    <property type="term" value="F:carboxypeptidase activity"/>
    <property type="evidence" value="ECO:0007669"/>
    <property type="project" value="UniProtKB-KW"/>
</dbReference>
<keyword evidence="9" id="KW-0175">Coiled coil</keyword>
<protein>
    <recommendedName>
        <fullName evidence="7">peptidoglycan glycosyltransferase</fullName>
        <ecNumber evidence="7">2.4.99.28</ecNumber>
    </recommendedName>
</protein>
<evidence type="ECO:0000256" key="7">
    <source>
        <dbReference type="ARBA" id="ARBA00044770"/>
    </source>
</evidence>
<dbReference type="Pfam" id="PF00905">
    <property type="entry name" value="Transpeptidase"/>
    <property type="match status" value="1"/>
</dbReference>
<evidence type="ECO:0000313" key="12">
    <source>
        <dbReference type="EMBL" id="KAH7438259.1"/>
    </source>
</evidence>
<dbReference type="OrthoDB" id="2017226at2759"/>
<proteinExistence type="predicted"/>
<keyword evidence="5" id="KW-0378">Hydrolase</keyword>
<dbReference type="EMBL" id="CM035409">
    <property type="protein sequence ID" value="KAH7438259.1"/>
    <property type="molecule type" value="Genomic_DNA"/>
</dbReference>
<reference evidence="12" key="1">
    <citation type="submission" date="2021-08" db="EMBL/GenBank/DDBJ databases">
        <title>WGS assembly of Ceratopteris richardii.</title>
        <authorList>
            <person name="Marchant D.B."/>
            <person name="Chen G."/>
            <person name="Jenkins J."/>
            <person name="Shu S."/>
            <person name="Leebens-Mack J."/>
            <person name="Grimwood J."/>
            <person name="Schmutz J."/>
            <person name="Soltis P."/>
            <person name="Soltis D."/>
            <person name="Chen Z.-H."/>
        </authorList>
    </citation>
    <scope>NUCLEOTIDE SEQUENCE</scope>
    <source>
        <strain evidence="12">Whitten #5841</strain>
        <tissue evidence="12">Leaf</tissue>
    </source>
</reference>